<feature type="domain" description="Peripheral subunit-binding (PSBD)" evidence="9">
    <location>
        <begin position="144"/>
        <end position="182"/>
    </location>
</feature>
<dbReference type="Gene3D" id="3.30.559.10">
    <property type="entry name" value="Chloramphenicol acetyltransferase-like domain"/>
    <property type="match status" value="1"/>
</dbReference>
<dbReference type="InterPro" id="IPR000089">
    <property type="entry name" value="Biotin_lipoyl"/>
</dbReference>
<comment type="cofactor">
    <cofactor evidence="6">
        <name>(R)-lipoate</name>
        <dbReference type="ChEBI" id="CHEBI:83088"/>
    </cofactor>
    <text evidence="6">Binds 1 lipoyl cofactor covalently.</text>
</comment>
<evidence type="ECO:0000313" key="11">
    <source>
        <dbReference type="Proteomes" id="UP000006671"/>
    </source>
</evidence>
<dbReference type="Pfam" id="PF00364">
    <property type="entry name" value="Biotin_lipoyl"/>
    <property type="match status" value="1"/>
</dbReference>
<evidence type="ECO:0000313" key="10">
    <source>
        <dbReference type="EMBL" id="EFC48127.1"/>
    </source>
</evidence>
<evidence type="ECO:0000256" key="3">
    <source>
        <dbReference type="ARBA" id="ARBA00022823"/>
    </source>
</evidence>
<evidence type="ECO:0000256" key="5">
    <source>
        <dbReference type="ARBA" id="ARBA00023315"/>
    </source>
</evidence>
<dbReference type="InterPro" id="IPR023213">
    <property type="entry name" value="CAT-like_dom_sf"/>
</dbReference>
<dbReference type="CDD" id="cd06849">
    <property type="entry name" value="lipoyl_domain"/>
    <property type="match status" value="1"/>
</dbReference>
<dbReference type="GO" id="GO:0045254">
    <property type="term" value="C:pyruvate dehydrogenase complex"/>
    <property type="evidence" value="ECO:0007669"/>
    <property type="project" value="UniProtKB-UniRule"/>
</dbReference>
<dbReference type="InterPro" id="IPR003016">
    <property type="entry name" value="2-oxoA_DH_lipoyl-BS"/>
</dbReference>
<dbReference type="STRING" id="5762.D2V4M4"/>
<name>D2V4M4_NAEGR</name>
<dbReference type="PROSITE" id="PS00189">
    <property type="entry name" value="LIPOYL"/>
    <property type="match status" value="1"/>
</dbReference>
<dbReference type="InterPro" id="IPR036625">
    <property type="entry name" value="E3-bd_dom_sf"/>
</dbReference>
<dbReference type="FunCoup" id="D2V4M4">
    <property type="interactions" value="329"/>
</dbReference>
<dbReference type="InterPro" id="IPR004167">
    <property type="entry name" value="PSBD"/>
</dbReference>
<dbReference type="SUPFAM" id="SSF52777">
    <property type="entry name" value="CoA-dependent acyltransferases"/>
    <property type="match status" value="1"/>
</dbReference>
<comment type="similarity">
    <text evidence="1 6">Belongs to the 2-oxoacid dehydrogenase family.</text>
</comment>
<evidence type="ECO:0000256" key="2">
    <source>
        <dbReference type="ARBA" id="ARBA00022679"/>
    </source>
</evidence>
<evidence type="ECO:0000259" key="8">
    <source>
        <dbReference type="PROSITE" id="PS50968"/>
    </source>
</evidence>
<keyword evidence="5 6" id="KW-0012">Acyltransferase</keyword>
<dbReference type="OrthoDB" id="537444at2759"/>
<dbReference type="Pfam" id="PF00198">
    <property type="entry name" value="2-oxoacid_dh"/>
    <property type="match status" value="1"/>
</dbReference>
<dbReference type="FunFam" id="3.30.559.10:FF:000003">
    <property type="entry name" value="Acetyltransferase component of pyruvate dehydrogenase complex"/>
    <property type="match status" value="1"/>
</dbReference>
<dbReference type="Gene3D" id="2.40.50.100">
    <property type="match status" value="1"/>
</dbReference>
<dbReference type="InterPro" id="IPR045257">
    <property type="entry name" value="E2/Pdx1"/>
</dbReference>
<dbReference type="GO" id="GO:0006086">
    <property type="term" value="P:pyruvate decarboxylation to acetyl-CoA"/>
    <property type="evidence" value="ECO:0007669"/>
    <property type="project" value="InterPro"/>
</dbReference>
<dbReference type="SUPFAM" id="SSF47005">
    <property type="entry name" value="Peripheral subunit-binding domain of 2-oxo acid dehydrogenase complex"/>
    <property type="match status" value="1"/>
</dbReference>
<organism evidence="11">
    <name type="scientific">Naegleria gruberi</name>
    <name type="common">Amoeba</name>
    <dbReference type="NCBI Taxonomy" id="5762"/>
    <lineage>
        <taxon>Eukaryota</taxon>
        <taxon>Discoba</taxon>
        <taxon>Heterolobosea</taxon>
        <taxon>Tetramitia</taxon>
        <taxon>Eutetramitia</taxon>
        <taxon>Vahlkampfiidae</taxon>
        <taxon>Naegleria</taxon>
    </lineage>
</organism>
<reference evidence="10 11" key="1">
    <citation type="journal article" date="2010" name="Cell">
        <title>The genome of Naegleria gruberi illuminates early eukaryotic versatility.</title>
        <authorList>
            <person name="Fritz-Laylin L.K."/>
            <person name="Prochnik S.E."/>
            <person name="Ginger M.L."/>
            <person name="Dacks J.B."/>
            <person name="Carpenter M.L."/>
            <person name="Field M.C."/>
            <person name="Kuo A."/>
            <person name="Paredez A."/>
            <person name="Chapman J."/>
            <person name="Pham J."/>
            <person name="Shu S."/>
            <person name="Neupane R."/>
            <person name="Cipriano M."/>
            <person name="Mancuso J."/>
            <person name="Tu H."/>
            <person name="Salamov A."/>
            <person name="Lindquist E."/>
            <person name="Shapiro H."/>
            <person name="Lucas S."/>
            <person name="Grigoriev I.V."/>
            <person name="Cande W.Z."/>
            <person name="Fulton C."/>
            <person name="Rokhsar D.S."/>
            <person name="Dawson S.C."/>
        </authorList>
    </citation>
    <scope>NUCLEOTIDE SEQUENCE [LARGE SCALE GENOMIC DNA]</scope>
    <source>
        <strain evidence="10 11">NEG-M</strain>
    </source>
</reference>
<feature type="region of interest" description="Disordered" evidence="7">
    <location>
        <begin position="101"/>
        <end position="142"/>
    </location>
</feature>
<dbReference type="PANTHER" id="PTHR23151">
    <property type="entry name" value="DIHYDROLIPOAMIDE ACETYL/SUCCINYL-TRANSFERASE-RELATED"/>
    <property type="match status" value="1"/>
</dbReference>
<dbReference type="OMA" id="TMEFESF"/>
<evidence type="ECO:0000256" key="4">
    <source>
        <dbReference type="ARBA" id="ARBA00022946"/>
    </source>
</evidence>
<feature type="compositionally biased region" description="Low complexity" evidence="7">
    <location>
        <begin position="101"/>
        <end position="140"/>
    </location>
</feature>
<dbReference type="InterPro" id="IPR011053">
    <property type="entry name" value="Single_hybrid_motif"/>
</dbReference>
<dbReference type="PANTHER" id="PTHR23151:SF90">
    <property type="entry name" value="DIHYDROLIPOYLLYSINE-RESIDUE ACETYLTRANSFERASE COMPONENT OF PYRUVATE DEHYDROGENASE COMPLEX, MITOCHONDRIAL-RELATED"/>
    <property type="match status" value="1"/>
</dbReference>
<dbReference type="Gene3D" id="4.10.320.10">
    <property type="entry name" value="E3-binding domain"/>
    <property type="match status" value="1"/>
</dbReference>
<keyword evidence="4" id="KW-0809">Transit peptide</keyword>
<keyword evidence="11" id="KW-1185">Reference proteome</keyword>
<dbReference type="InParanoid" id="D2V4M4"/>
<feature type="region of interest" description="Disordered" evidence="7">
    <location>
        <begin position="186"/>
        <end position="205"/>
    </location>
</feature>
<evidence type="ECO:0000259" key="9">
    <source>
        <dbReference type="PROSITE" id="PS51826"/>
    </source>
</evidence>
<evidence type="ECO:0000256" key="1">
    <source>
        <dbReference type="ARBA" id="ARBA00007317"/>
    </source>
</evidence>
<dbReference type="Pfam" id="PF02817">
    <property type="entry name" value="E3_binding"/>
    <property type="match status" value="1"/>
</dbReference>
<dbReference type="GO" id="GO:0005739">
    <property type="term" value="C:mitochondrion"/>
    <property type="evidence" value="ECO:0007669"/>
    <property type="project" value="UniProtKB-SubCell"/>
</dbReference>
<dbReference type="SUPFAM" id="SSF51230">
    <property type="entry name" value="Single hybrid motif"/>
    <property type="match status" value="1"/>
</dbReference>
<keyword evidence="2 6" id="KW-0808">Transferase</keyword>
<feature type="domain" description="Lipoyl-binding" evidence="8">
    <location>
        <begin position="8"/>
        <end position="84"/>
    </location>
</feature>
<dbReference type="VEuPathDB" id="AmoebaDB:NAEGRDRAFT_38032"/>
<evidence type="ECO:0000256" key="6">
    <source>
        <dbReference type="RuleBase" id="RU361137"/>
    </source>
</evidence>
<dbReference type="NCBIfam" id="TIGR01349">
    <property type="entry name" value="PDHac_trf_mito"/>
    <property type="match status" value="1"/>
</dbReference>
<dbReference type="eggNOG" id="KOG0557">
    <property type="taxonomic scope" value="Eukaryota"/>
</dbReference>
<feature type="compositionally biased region" description="Low complexity" evidence="7">
    <location>
        <begin position="195"/>
        <end position="204"/>
    </location>
</feature>
<dbReference type="Proteomes" id="UP000006671">
    <property type="component" value="Unassembled WGS sequence"/>
</dbReference>
<dbReference type="PROSITE" id="PS50968">
    <property type="entry name" value="BIOTINYL_LIPOYL"/>
    <property type="match status" value="1"/>
</dbReference>
<dbReference type="GeneID" id="8849586"/>
<dbReference type="PROSITE" id="PS51826">
    <property type="entry name" value="PSBD"/>
    <property type="match status" value="1"/>
</dbReference>
<comment type="function">
    <text evidence="6">The pyruvate dehydrogenase complex catalyzes the overall conversion of pyruvate to acetyl-CoA and CO(2).</text>
</comment>
<dbReference type="EMBL" id="GG738852">
    <property type="protein sequence ID" value="EFC48127.1"/>
    <property type="molecule type" value="Genomic_DNA"/>
</dbReference>
<keyword evidence="3 6" id="KW-0450">Lipoyl</keyword>
<dbReference type="KEGG" id="ngr:NAEGRDRAFT_38032"/>
<dbReference type="FunFam" id="2.40.50.100:FF:000010">
    <property type="entry name" value="Acetyltransferase component of pyruvate dehydrogenase complex"/>
    <property type="match status" value="1"/>
</dbReference>
<protein>
    <recommendedName>
        <fullName evidence="6">Acetyltransferase component of pyruvate dehydrogenase complex</fullName>
        <ecNumber evidence="6">2.3.1.12</ecNumber>
    </recommendedName>
</protein>
<dbReference type="InterPro" id="IPR006257">
    <property type="entry name" value="LAT1"/>
</dbReference>
<gene>
    <name evidence="10" type="ORF">NAEGRDRAFT_38032</name>
</gene>
<dbReference type="EC" id="2.3.1.12" evidence="6"/>
<proteinExistence type="inferred from homology"/>
<dbReference type="AlphaFoldDB" id="D2V4M4"/>
<comment type="catalytic activity">
    <reaction evidence="6">
        <text>N(6)-[(R)-dihydrolipoyl]-L-lysyl-[protein] + acetyl-CoA = N(6)-[(R)-S(8)-acetyldihydrolipoyl]-L-lysyl-[protein] + CoA</text>
        <dbReference type="Rhea" id="RHEA:17017"/>
        <dbReference type="Rhea" id="RHEA-COMP:10475"/>
        <dbReference type="Rhea" id="RHEA-COMP:10478"/>
        <dbReference type="ChEBI" id="CHEBI:57287"/>
        <dbReference type="ChEBI" id="CHEBI:57288"/>
        <dbReference type="ChEBI" id="CHEBI:83100"/>
        <dbReference type="ChEBI" id="CHEBI:83111"/>
        <dbReference type="EC" id="2.3.1.12"/>
    </reaction>
</comment>
<dbReference type="GO" id="GO:0004742">
    <property type="term" value="F:dihydrolipoyllysine-residue acetyltransferase activity"/>
    <property type="evidence" value="ECO:0007669"/>
    <property type="project" value="UniProtKB-UniRule"/>
</dbReference>
<evidence type="ECO:0000256" key="7">
    <source>
        <dbReference type="SAM" id="MobiDB-lite"/>
    </source>
</evidence>
<dbReference type="RefSeq" id="XP_002680871.1">
    <property type="nucleotide sequence ID" value="XM_002680825.1"/>
</dbReference>
<accession>D2V4M4</accession>
<sequence>MYLSKLLASLISMPALSPTMNTGNIGKWLKKEGDELKPGDLIVEVETDKSTLEFEFQEEGFLAKILTPEGSKTIALGSPIAILVDDASKISSEDLAAGASYTPGAATPAASTTPSSTPSQQTSTTTTTQSAPSTTTTSTGGRVFASPLAKKVAQDNNVDLAQIGSGSGHSNRIVKADVEEFLTRKPAVQEQPRATTTTTTQQQTVAAPAVSSGSFVDIPVSNVRKIIADRLLESKRTIPHYYLTVEIEVDNLMKAREELNKAGEKRGFKLSVNDFLVKAAALSMKKVPEINSSWQDTFIRQYNNVDLSVAVQTDSGLITPIVFSAETKGLSSISNEVKALAGKARENKLKPHEFQGGTFTISNLGMFGIDEFSAIINPPQACILAVGKSSKKVVVNEKPTSAEDKFKVVTTMKVTLSCDHRVVDGAVGAQWLQEFKTLLENPLYLTL</sequence>
<dbReference type="InterPro" id="IPR001078">
    <property type="entry name" value="2-oxoacid_DH_actylTfrase"/>
</dbReference>
<comment type="subcellular location">
    <subcellularLocation>
        <location evidence="6">Mitochondrion</location>
    </subcellularLocation>
</comment>